<dbReference type="HOGENOM" id="CLU_1766138_0_0_5"/>
<dbReference type="KEGG" id="oat:OAN307_c11020"/>
<evidence type="ECO:0000313" key="2">
    <source>
        <dbReference type="Proteomes" id="UP000005307"/>
    </source>
</evidence>
<dbReference type="Proteomes" id="UP000005307">
    <property type="component" value="Chromosome"/>
</dbReference>
<sequence length="147" mass="16207">MVSLHSDDAGTGPFTFTARELSRRVGILRSKAVVFVCDQMFCMFPNATSFDAYLIQLFVVQLLQDRLHLSDLDLDMQVFEAFAYSSCDVADGGGCVLKGMLGPVERAACCVAMHFHLRVLSVIARTQFVGCLIGIFRYPKGLGSTKR</sequence>
<dbReference type="AlphaFoldDB" id="M9R3K6"/>
<evidence type="ECO:0000313" key="1">
    <source>
        <dbReference type="EMBL" id="AGI66807.1"/>
    </source>
</evidence>
<organism evidence="1 2">
    <name type="scientific">Octadecabacter antarcticus 307</name>
    <dbReference type="NCBI Taxonomy" id="391626"/>
    <lineage>
        <taxon>Bacteria</taxon>
        <taxon>Pseudomonadati</taxon>
        <taxon>Pseudomonadota</taxon>
        <taxon>Alphaproteobacteria</taxon>
        <taxon>Rhodobacterales</taxon>
        <taxon>Roseobacteraceae</taxon>
        <taxon>Octadecabacter</taxon>
    </lineage>
</organism>
<keyword evidence="2" id="KW-1185">Reference proteome</keyword>
<name>M9R3K6_9RHOB</name>
<accession>M9R3K6</accession>
<protein>
    <submittedName>
        <fullName evidence="1">Uncharacterized protein</fullName>
    </submittedName>
</protein>
<proteinExistence type="predicted"/>
<gene>
    <name evidence="1" type="ORF">OAN307_c11020</name>
</gene>
<dbReference type="EMBL" id="CP003740">
    <property type="protein sequence ID" value="AGI66807.1"/>
    <property type="molecule type" value="Genomic_DNA"/>
</dbReference>
<reference evidence="1 2" key="1">
    <citation type="journal article" date="2013" name="PLoS ONE">
        <title>Poles Apart: Arctic and Antarctic Octadecabacter strains Share High Genome Plasticity and a New Type of Xanthorhodopsin.</title>
        <authorList>
            <person name="Vollmers J."/>
            <person name="Voget S."/>
            <person name="Dietrich S."/>
            <person name="Gollnow K."/>
            <person name="Smits M."/>
            <person name="Meyer K."/>
            <person name="Brinkhoff T."/>
            <person name="Simon M."/>
            <person name="Daniel R."/>
        </authorList>
    </citation>
    <scope>NUCLEOTIDE SEQUENCE [LARGE SCALE GENOMIC DNA]</scope>
    <source>
        <strain evidence="1 2">307</strain>
    </source>
</reference>